<accession>A0A8H3AXG2</accession>
<feature type="compositionally biased region" description="Polar residues" evidence="1">
    <location>
        <begin position="167"/>
        <end position="183"/>
    </location>
</feature>
<comment type="caution">
    <text evidence="2">The sequence shown here is derived from an EMBL/GenBank/DDBJ whole genome shotgun (WGS) entry which is preliminary data.</text>
</comment>
<feature type="compositionally biased region" description="Polar residues" evidence="1">
    <location>
        <begin position="292"/>
        <end position="306"/>
    </location>
</feature>
<reference evidence="2" key="1">
    <citation type="submission" date="2021-01" db="EMBL/GenBank/DDBJ databases">
        <authorList>
            <person name="Kaushik A."/>
        </authorList>
    </citation>
    <scope>NUCLEOTIDE SEQUENCE</scope>
    <source>
        <strain evidence="2">AG6-10EEA</strain>
    </source>
</reference>
<feature type="compositionally biased region" description="Basic residues" evidence="1">
    <location>
        <begin position="195"/>
        <end position="207"/>
    </location>
</feature>
<feature type="compositionally biased region" description="Basic residues" evidence="1">
    <location>
        <begin position="396"/>
        <end position="406"/>
    </location>
</feature>
<feature type="compositionally biased region" description="Polar residues" evidence="1">
    <location>
        <begin position="353"/>
        <end position="363"/>
    </location>
</feature>
<gene>
    <name evidence="2" type="ORF">RDB_LOCUS38586</name>
</gene>
<dbReference type="Proteomes" id="UP000663853">
    <property type="component" value="Unassembled WGS sequence"/>
</dbReference>
<proteinExistence type="predicted"/>
<evidence type="ECO:0000313" key="3">
    <source>
        <dbReference type="Proteomes" id="UP000663853"/>
    </source>
</evidence>
<evidence type="ECO:0000256" key="1">
    <source>
        <dbReference type="SAM" id="MobiDB-lite"/>
    </source>
</evidence>
<feature type="region of interest" description="Disordered" evidence="1">
    <location>
        <begin position="1"/>
        <end position="406"/>
    </location>
</feature>
<evidence type="ECO:0000313" key="2">
    <source>
        <dbReference type="EMBL" id="CAE6442776.1"/>
    </source>
</evidence>
<feature type="compositionally biased region" description="Low complexity" evidence="1">
    <location>
        <begin position="74"/>
        <end position="90"/>
    </location>
</feature>
<dbReference type="EMBL" id="CAJMXA010000780">
    <property type="protein sequence ID" value="CAE6442776.1"/>
    <property type="molecule type" value="Genomic_DNA"/>
</dbReference>
<protein>
    <submittedName>
        <fullName evidence="2">Uncharacterized protein</fullName>
    </submittedName>
</protein>
<sequence length="406" mass="43242">MIDRPLDGSAPAPKPAPSKAKTVRRIQDFDDEPETDESAPAPEPTSSKAKLTRHIQDFDNKPETDGKPGPAPKPTASKAKLKASKPAPRAGGSDAEAEPNAEPTLVPKPATSKRKEQDIVRPQKKARNQRTEESEDEEGDEHLLASVTKPSSKEKGKGYKQVPKQAQKFTSTEDLAQNDSSPTPDLRPSAINAKAKSKVIAKSKAMARTRAAAETETEEEEETHPPVSSTVVSCTPPRPAAEKAHDSVDGVEEFTQSTQEYPATIVSSTPPPPDATRTPAASSSKSTHNKTRPATSSPGATTNDKTPINVHEKAKNPTAAKRKADAKDTSKAPAAKKLRLAVRPPTPDPVAAESSTAQDTQVATKPRGRGRKAKQEQIDNVDGLLGSSAPVAPRNLTRRQAKTKQA</sequence>
<organism evidence="2 3">
    <name type="scientific">Rhizoctonia solani</name>
    <dbReference type="NCBI Taxonomy" id="456999"/>
    <lineage>
        <taxon>Eukaryota</taxon>
        <taxon>Fungi</taxon>
        <taxon>Dikarya</taxon>
        <taxon>Basidiomycota</taxon>
        <taxon>Agaricomycotina</taxon>
        <taxon>Agaricomycetes</taxon>
        <taxon>Cantharellales</taxon>
        <taxon>Ceratobasidiaceae</taxon>
        <taxon>Rhizoctonia</taxon>
    </lineage>
</organism>
<dbReference type="AlphaFoldDB" id="A0A8H3AXG2"/>
<feature type="compositionally biased region" description="Basic and acidic residues" evidence="1">
    <location>
        <begin position="54"/>
        <end position="66"/>
    </location>
</feature>
<feature type="compositionally biased region" description="Low complexity" evidence="1">
    <location>
        <begin position="275"/>
        <end position="284"/>
    </location>
</feature>
<name>A0A8H3AXG2_9AGAM</name>